<comment type="caution">
    <text evidence="1">The sequence shown here is derived from an EMBL/GenBank/DDBJ whole genome shotgun (WGS) entry which is preliminary data.</text>
</comment>
<keyword evidence="2" id="KW-1185">Reference proteome</keyword>
<name>A0ABQ5UCL9_9HYPH</name>
<reference evidence="1" key="1">
    <citation type="journal article" date="2014" name="Int. J. Syst. Evol. Microbiol.">
        <title>Complete genome of a new Firmicutes species belonging to the dominant human colonic microbiota ('Ruminococcus bicirculans') reveals two chromosomes and a selective capacity to utilize plant glucans.</title>
        <authorList>
            <consortium name="NISC Comparative Sequencing Program"/>
            <person name="Wegmann U."/>
            <person name="Louis P."/>
            <person name="Goesmann A."/>
            <person name="Henrissat B."/>
            <person name="Duncan S.H."/>
            <person name="Flint H.J."/>
        </authorList>
    </citation>
    <scope>NUCLEOTIDE SEQUENCE</scope>
    <source>
        <strain evidence="1">NBRC 103855</strain>
    </source>
</reference>
<dbReference type="EMBL" id="BSNG01000001">
    <property type="protein sequence ID" value="GLQ08943.1"/>
    <property type="molecule type" value="Genomic_DNA"/>
</dbReference>
<evidence type="ECO:0000313" key="1">
    <source>
        <dbReference type="EMBL" id="GLQ08943.1"/>
    </source>
</evidence>
<gene>
    <name evidence="1" type="ORF">GCM10007913_08750</name>
</gene>
<reference evidence="1" key="2">
    <citation type="submission" date="2023-01" db="EMBL/GenBank/DDBJ databases">
        <title>Draft genome sequence of Devosia yakushimensis strain NBRC 103855.</title>
        <authorList>
            <person name="Sun Q."/>
            <person name="Mori K."/>
        </authorList>
    </citation>
    <scope>NUCLEOTIDE SEQUENCE</scope>
    <source>
        <strain evidence="1">NBRC 103855</strain>
    </source>
</reference>
<accession>A0ABQ5UCL9</accession>
<organism evidence="1 2">
    <name type="scientific">Devosia yakushimensis</name>
    <dbReference type="NCBI Taxonomy" id="470028"/>
    <lineage>
        <taxon>Bacteria</taxon>
        <taxon>Pseudomonadati</taxon>
        <taxon>Pseudomonadota</taxon>
        <taxon>Alphaproteobacteria</taxon>
        <taxon>Hyphomicrobiales</taxon>
        <taxon>Devosiaceae</taxon>
        <taxon>Devosia</taxon>
    </lineage>
</organism>
<protein>
    <submittedName>
        <fullName evidence="1">Uncharacterized protein</fullName>
    </submittedName>
</protein>
<dbReference type="Proteomes" id="UP001161406">
    <property type="component" value="Unassembled WGS sequence"/>
</dbReference>
<evidence type="ECO:0000313" key="2">
    <source>
        <dbReference type="Proteomes" id="UP001161406"/>
    </source>
</evidence>
<proteinExistence type="predicted"/>
<sequence>MRVHFPACVSFLTLYKTDSSKEHRMPPTYVLAKDHLQRAATILQGADQRSAQLRHIIERTIGLMDEFRPETVARPDNVLDFATFRHRQAKY</sequence>